<feature type="domain" description="Reverse transcriptase" evidence="1">
    <location>
        <begin position="1"/>
        <end position="221"/>
    </location>
</feature>
<dbReference type="AlphaFoldDB" id="A0ABC9YJP1"/>
<evidence type="ECO:0000259" key="1">
    <source>
        <dbReference type="PROSITE" id="PS50878"/>
    </source>
</evidence>
<comment type="caution">
    <text evidence="2">The sequence shown here is derived from an EMBL/GenBank/DDBJ whole genome shotgun (WGS) entry which is preliminary data.</text>
</comment>
<keyword evidence="3" id="KW-1185">Reference proteome</keyword>
<dbReference type="PROSITE" id="PS50878">
    <property type="entry name" value="RT_POL"/>
    <property type="match status" value="1"/>
</dbReference>
<dbReference type="Proteomes" id="UP001623348">
    <property type="component" value="Unassembled WGS sequence"/>
</dbReference>
<proteinExistence type="predicted"/>
<accession>A0ABC9YJP1</accession>
<dbReference type="InterPro" id="IPR043502">
    <property type="entry name" value="DNA/RNA_pol_sf"/>
</dbReference>
<protein>
    <submittedName>
        <fullName evidence="2">Mitochondrial enolase superfamily member 1</fullName>
    </submittedName>
</protein>
<dbReference type="CDD" id="cd01650">
    <property type="entry name" value="RT_nLTR_like"/>
    <property type="match status" value="1"/>
</dbReference>
<reference evidence="2 3" key="1">
    <citation type="submission" date="2024-06" db="EMBL/GenBank/DDBJ databases">
        <title>The draft genome of Grus japonensis, version 3.</title>
        <authorList>
            <person name="Nabeshima K."/>
            <person name="Suzuki S."/>
            <person name="Onuma M."/>
        </authorList>
    </citation>
    <scope>NUCLEOTIDE SEQUENCE [LARGE SCALE GENOMIC DNA]</scope>
    <source>
        <strain evidence="2 3">451A</strain>
    </source>
</reference>
<organism evidence="2 3">
    <name type="scientific">Grus japonensis</name>
    <name type="common">Japanese crane</name>
    <name type="synonym">Red-crowned crane</name>
    <dbReference type="NCBI Taxonomy" id="30415"/>
    <lineage>
        <taxon>Eukaryota</taxon>
        <taxon>Metazoa</taxon>
        <taxon>Chordata</taxon>
        <taxon>Craniata</taxon>
        <taxon>Vertebrata</taxon>
        <taxon>Euteleostomi</taxon>
        <taxon>Archelosauria</taxon>
        <taxon>Archosauria</taxon>
        <taxon>Dinosauria</taxon>
        <taxon>Saurischia</taxon>
        <taxon>Theropoda</taxon>
        <taxon>Coelurosauria</taxon>
        <taxon>Aves</taxon>
        <taxon>Neognathae</taxon>
        <taxon>Neoaves</taxon>
        <taxon>Gruiformes</taxon>
        <taxon>Gruidae</taxon>
        <taxon>Grus</taxon>
    </lineage>
</organism>
<sequence length="312" mass="35032">MEKIILGTIERHFKNNAIITHGQHVFTNRKSCLTNLISFYDKVTCLVDEGKAVDVVFLDFSKAFDTVLHSILLDKLSNCEMSRYTVCWVKNWLNSRAQSDVVNGATSGWRPVTSGVPQGSILGTVLFNIFINDLDAGVESAFSKFADDTKLGGAVDSLEGQEALQRDLDRLEHWAMINGMKFNKSKCQILHLGRSNARHKYRLGEECLESSPAEGDLGVLLDRRLNMSQQCALAAKRANHILGCIKHSITSQSKEVIIPLYSALMRPHLEYCVQFWAPQFKKVVKVLECVQRRATKLVKGPEGTAYEEQLRT</sequence>
<dbReference type="EMBL" id="BAAFJT010000361">
    <property type="protein sequence ID" value="GAB0210295.1"/>
    <property type="molecule type" value="Genomic_DNA"/>
</dbReference>
<dbReference type="SUPFAM" id="SSF56672">
    <property type="entry name" value="DNA/RNA polymerases"/>
    <property type="match status" value="1"/>
</dbReference>
<dbReference type="InterPro" id="IPR000477">
    <property type="entry name" value="RT_dom"/>
</dbReference>
<name>A0ABC9YJP1_GRUJA</name>
<gene>
    <name evidence="2" type="ORF">GRJ2_003495300</name>
</gene>
<dbReference type="Pfam" id="PF00078">
    <property type="entry name" value="RVT_1"/>
    <property type="match status" value="1"/>
</dbReference>
<dbReference type="PANTHER" id="PTHR33332">
    <property type="entry name" value="REVERSE TRANSCRIPTASE DOMAIN-CONTAINING PROTEIN"/>
    <property type="match status" value="1"/>
</dbReference>
<evidence type="ECO:0000313" key="2">
    <source>
        <dbReference type="EMBL" id="GAB0210295.1"/>
    </source>
</evidence>
<evidence type="ECO:0000313" key="3">
    <source>
        <dbReference type="Proteomes" id="UP001623348"/>
    </source>
</evidence>